<proteinExistence type="predicted"/>
<dbReference type="AlphaFoldDB" id="A0A7V5UDZ8"/>
<evidence type="ECO:0000313" key="1">
    <source>
        <dbReference type="EMBL" id="HHJ51912.1"/>
    </source>
</evidence>
<gene>
    <name evidence="1" type="ORF">ENJ89_01845</name>
</gene>
<accession>A0A7V5UDZ8</accession>
<name>A0A7V5UDZ8_CALAY</name>
<dbReference type="EMBL" id="DROD01000135">
    <property type="protein sequence ID" value="HHJ51912.1"/>
    <property type="molecule type" value="Genomic_DNA"/>
</dbReference>
<comment type="caution">
    <text evidence="1">The sequence shown here is derived from an EMBL/GenBank/DDBJ whole genome shotgun (WGS) entry which is preliminary data.</text>
</comment>
<dbReference type="Proteomes" id="UP000886124">
    <property type="component" value="Unassembled WGS sequence"/>
</dbReference>
<reference evidence="1" key="1">
    <citation type="journal article" date="2020" name="mSystems">
        <title>Genome- and Community-Level Interaction Insights into Carbon Utilization and Element Cycling Functions of Hydrothermarchaeota in Hydrothermal Sediment.</title>
        <authorList>
            <person name="Zhou Z."/>
            <person name="Liu Y."/>
            <person name="Xu W."/>
            <person name="Pan J."/>
            <person name="Luo Z.H."/>
            <person name="Li M."/>
        </authorList>
    </citation>
    <scope>NUCLEOTIDE SEQUENCE [LARGE SCALE GENOMIC DNA]</scope>
    <source>
        <strain evidence="1">HyVt-527</strain>
    </source>
</reference>
<organism evidence="1">
    <name type="scientific">Caldithrix abyssi</name>
    <dbReference type="NCBI Taxonomy" id="187145"/>
    <lineage>
        <taxon>Bacteria</taxon>
        <taxon>Pseudomonadati</taxon>
        <taxon>Calditrichota</taxon>
        <taxon>Calditrichia</taxon>
        <taxon>Calditrichales</taxon>
        <taxon>Calditrichaceae</taxon>
        <taxon>Caldithrix</taxon>
    </lineage>
</organism>
<protein>
    <submittedName>
        <fullName evidence="1">Uncharacterized protein</fullName>
    </submittedName>
</protein>
<sequence>MNIAKFLARKATQLENEDHLTFTRDELESLRADEVQHVIDYFHGYTLMKLPAFEIEFFEWLKANDPLVWDDLWGDEENLYLVSTDLLSEFVGSKPQFPICELVDQPNFWFTERHIKPKGREALEEILLKLENREAIHPDEAFLLEVAQGPTDVWHFCYRHRLSLTRMKQLIEEMALRGWLVHLKNREDLVRYIDI</sequence>